<dbReference type="OrthoDB" id="3127144at2759"/>
<evidence type="ECO:0000256" key="1">
    <source>
        <dbReference type="SAM" id="Coils"/>
    </source>
</evidence>
<comment type="caution">
    <text evidence="3">The sequence shown here is derived from an EMBL/GenBank/DDBJ whole genome shotgun (WGS) entry which is preliminary data.</text>
</comment>
<accession>A0A4Y7SQD1</accession>
<evidence type="ECO:0000313" key="3">
    <source>
        <dbReference type="EMBL" id="TEB24002.1"/>
    </source>
</evidence>
<feature type="compositionally biased region" description="Basic and acidic residues" evidence="2">
    <location>
        <begin position="43"/>
        <end position="53"/>
    </location>
</feature>
<gene>
    <name evidence="3" type="ORF">FA13DRAFT_1797553</name>
</gene>
<keyword evidence="1" id="KW-0175">Coiled coil</keyword>
<dbReference type="Proteomes" id="UP000298030">
    <property type="component" value="Unassembled WGS sequence"/>
</dbReference>
<keyword evidence="4" id="KW-1185">Reference proteome</keyword>
<dbReference type="EMBL" id="QPFP01000071">
    <property type="protein sequence ID" value="TEB24002.1"/>
    <property type="molecule type" value="Genomic_DNA"/>
</dbReference>
<proteinExistence type="predicted"/>
<feature type="coiled-coil region" evidence="1">
    <location>
        <begin position="105"/>
        <end position="146"/>
    </location>
</feature>
<organism evidence="3 4">
    <name type="scientific">Coprinellus micaceus</name>
    <name type="common">Glistening ink-cap mushroom</name>
    <name type="synonym">Coprinus micaceus</name>
    <dbReference type="NCBI Taxonomy" id="71717"/>
    <lineage>
        <taxon>Eukaryota</taxon>
        <taxon>Fungi</taxon>
        <taxon>Dikarya</taxon>
        <taxon>Basidiomycota</taxon>
        <taxon>Agaricomycotina</taxon>
        <taxon>Agaricomycetes</taxon>
        <taxon>Agaricomycetidae</taxon>
        <taxon>Agaricales</taxon>
        <taxon>Agaricineae</taxon>
        <taxon>Psathyrellaceae</taxon>
        <taxon>Coprinellus</taxon>
    </lineage>
</organism>
<feature type="region of interest" description="Disordered" evidence="2">
    <location>
        <begin position="1"/>
        <end position="70"/>
    </location>
</feature>
<sequence>MTKTTSSAATRLKHHLPKPQQTRNLKENGPVCGGRKRATKGSEYIRAKLFDKPPRRRQPLIDIEAPETQAHAGDDSLQALEQYSDPLPSEPLGMAGRGERLNECIRQLEEMANGFKEKVNDLSEGFEALRAEIDDQLLKFNGLEQDYAMAMECVKEEKETVQHYGGLLANTERQVKLLSYYVPEEHRGVDGAFSQARPW</sequence>
<evidence type="ECO:0000313" key="4">
    <source>
        <dbReference type="Proteomes" id="UP000298030"/>
    </source>
</evidence>
<name>A0A4Y7SQD1_COPMI</name>
<reference evidence="3 4" key="1">
    <citation type="journal article" date="2019" name="Nat. Ecol. Evol.">
        <title>Megaphylogeny resolves global patterns of mushroom evolution.</title>
        <authorList>
            <person name="Varga T."/>
            <person name="Krizsan K."/>
            <person name="Foldi C."/>
            <person name="Dima B."/>
            <person name="Sanchez-Garcia M."/>
            <person name="Sanchez-Ramirez S."/>
            <person name="Szollosi G.J."/>
            <person name="Szarkandi J.G."/>
            <person name="Papp V."/>
            <person name="Albert L."/>
            <person name="Andreopoulos W."/>
            <person name="Angelini C."/>
            <person name="Antonin V."/>
            <person name="Barry K.W."/>
            <person name="Bougher N.L."/>
            <person name="Buchanan P."/>
            <person name="Buyck B."/>
            <person name="Bense V."/>
            <person name="Catcheside P."/>
            <person name="Chovatia M."/>
            <person name="Cooper J."/>
            <person name="Damon W."/>
            <person name="Desjardin D."/>
            <person name="Finy P."/>
            <person name="Geml J."/>
            <person name="Haridas S."/>
            <person name="Hughes K."/>
            <person name="Justo A."/>
            <person name="Karasinski D."/>
            <person name="Kautmanova I."/>
            <person name="Kiss B."/>
            <person name="Kocsube S."/>
            <person name="Kotiranta H."/>
            <person name="LaButti K.M."/>
            <person name="Lechner B.E."/>
            <person name="Liimatainen K."/>
            <person name="Lipzen A."/>
            <person name="Lukacs Z."/>
            <person name="Mihaltcheva S."/>
            <person name="Morgado L.N."/>
            <person name="Niskanen T."/>
            <person name="Noordeloos M.E."/>
            <person name="Ohm R.A."/>
            <person name="Ortiz-Santana B."/>
            <person name="Ovrebo C."/>
            <person name="Racz N."/>
            <person name="Riley R."/>
            <person name="Savchenko A."/>
            <person name="Shiryaev A."/>
            <person name="Soop K."/>
            <person name="Spirin V."/>
            <person name="Szebenyi C."/>
            <person name="Tomsovsky M."/>
            <person name="Tulloss R.E."/>
            <person name="Uehling J."/>
            <person name="Grigoriev I.V."/>
            <person name="Vagvolgyi C."/>
            <person name="Papp T."/>
            <person name="Martin F.M."/>
            <person name="Miettinen O."/>
            <person name="Hibbett D.S."/>
            <person name="Nagy L.G."/>
        </authorList>
    </citation>
    <scope>NUCLEOTIDE SEQUENCE [LARGE SCALE GENOMIC DNA]</scope>
    <source>
        <strain evidence="3 4">FP101781</strain>
    </source>
</reference>
<evidence type="ECO:0000256" key="2">
    <source>
        <dbReference type="SAM" id="MobiDB-lite"/>
    </source>
</evidence>
<dbReference type="AlphaFoldDB" id="A0A4Y7SQD1"/>
<protein>
    <submittedName>
        <fullName evidence="3">Uncharacterized protein</fullName>
    </submittedName>
</protein>